<keyword evidence="9" id="KW-1185">Reference proteome</keyword>
<dbReference type="Ensembl" id="ENSCPRT00005023480.1">
    <property type="protein sequence ID" value="ENSCPRP00005020090.1"/>
    <property type="gene ID" value="ENSCPRG00005013997.1"/>
</dbReference>
<keyword evidence="5 7" id="KW-0472">Membrane</keyword>
<comment type="subcellular location">
    <subcellularLocation>
        <location evidence="1">Membrane</location>
    </subcellularLocation>
</comment>
<name>A0A7M4FZW4_CROPO</name>
<evidence type="ECO:0000313" key="8">
    <source>
        <dbReference type="Ensembl" id="ENSCPRP00005020090.1"/>
    </source>
</evidence>
<keyword evidence="3 7" id="KW-0812">Transmembrane</keyword>
<feature type="compositionally biased region" description="Basic and acidic residues" evidence="6">
    <location>
        <begin position="101"/>
        <end position="111"/>
    </location>
</feature>
<accession>A0A7M4FZW4</accession>
<proteinExistence type="inferred from homology"/>
<dbReference type="Pfam" id="PF04505">
    <property type="entry name" value="CD225"/>
    <property type="match status" value="1"/>
</dbReference>
<comment type="similarity">
    <text evidence="2">Belongs to the CD225/Dispanin family.</text>
</comment>
<dbReference type="InterPro" id="IPR007593">
    <property type="entry name" value="CD225/Dispanin_fam"/>
</dbReference>
<evidence type="ECO:0000256" key="7">
    <source>
        <dbReference type="SAM" id="Phobius"/>
    </source>
</evidence>
<dbReference type="Proteomes" id="UP000594220">
    <property type="component" value="Unplaced"/>
</dbReference>
<reference evidence="8" key="1">
    <citation type="submission" date="2025-08" db="UniProtKB">
        <authorList>
            <consortium name="Ensembl"/>
        </authorList>
    </citation>
    <scope>IDENTIFICATION</scope>
</reference>
<evidence type="ECO:0000256" key="4">
    <source>
        <dbReference type="ARBA" id="ARBA00022989"/>
    </source>
</evidence>
<feature type="region of interest" description="Disordered" evidence="6">
    <location>
        <begin position="71"/>
        <end position="111"/>
    </location>
</feature>
<evidence type="ECO:0000256" key="2">
    <source>
        <dbReference type="ARBA" id="ARBA00006843"/>
    </source>
</evidence>
<dbReference type="GeneTree" id="ENSGT00940000171319"/>
<evidence type="ECO:0000256" key="1">
    <source>
        <dbReference type="ARBA" id="ARBA00004370"/>
    </source>
</evidence>
<sequence>MPCASHLKLCNTAFNCCGAERLRSWPGRYMSRKSRQQGDMDGAWRLGRMARLISTVCIILGTIIIVGAYTSSTRPGRGLRPQAEWSRGRSATSILPSEQHGGVETRRGEGG</sequence>
<keyword evidence="4 7" id="KW-1133">Transmembrane helix</keyword>
<reference evidence="8" key="2">
    <citation type="submission" date="2025-09" db="UniProtKB">
        <authorList>
            <consortium name="Ensembl"/>
        </authorList>
    </citation>
    <scope>IDENTIFICATION</scope>
</reference>
<evidence type="ECO:0000313" key="9">
    <source>
        <dbReference type="Proteomes" id="UP000594220"/>
    </source>
</evidence>
<feature type="transmembrane region" description="Helical" evidence="7">
    <location>
        <begin position="49"/>
        <end position="70"/>
    </location>
</feature>
<protein>
    <submittedName>
        <fullName evidence="8">Uncharacterized protein</fullName>
    </submittedName>
</protein>
<evidence type="ECO:0000256" key="5">
    <source>
        <dbReference type="ARBA" id="ARBA00023136"/>
    </source>
</evidence>
<evidence type="ECO:0000256" key="6">
    <source>
        <dbReference type="SAM" id="MobiDB-lite"/>
    </source>
</evidence>
<organism evidence="8 9">
    <name type="scientific">Crocodylus porosus</name>
    <name type="common">Saltwater crocodile</name>
    <name type="synonym">Estuarine crocodile</name>
    <dbReference type="NCBI Taxonomy" id="8502"/>
    <lineage>
        <taxon>Eukaryota</taxon>
        <taxon>Metazoa</taxon>
        <taxon>Chordata</taxon>
        <taxon>Craniata</taxon>
        <taxon>Vertebrata</taxon>
        <taxon>Euteleostomi</taxon>
        <taxon>Archelosauria</taxon>
        <taxon>Archosauria</taxon>
        <taxon>Crocodylia</taxon>
        <taxon>Longirostres</taxon>
        <taxon>Crocodylidae</taxon>
        <taxon>Crocodylus</taxon>
    </lineage>
</organism>
<evidence type="ECO:0000256" key="3">
    <source>
        <dbReference type="ARBA" id="ARBA00022692"/>
    </source>
</evidence>
<dbReference type="AlphaFoldDB" id="A0A7M4FZW4"/>